<feature type="non-terminal residue" evidence="3">
    <location>
        <position position="94"/>
    </location>
</feature>
<keyword evidence="4" id="KW-1185">Reference proteome</keyword>
<dbReference type="STRING" id="1884261.A0A5C3QSI2"/>
<reference evidence="3 4" key="1">
    <citation type="journal article" date="2019" name="Nat. Ecol. Evol.">
        <title>Megaphylogeny resolves global patterns of mushroom evolution.</title>
        <authorList>
            <person name="Varga T."/>
            <person name="Krizsan K."/>
            <person name="Foldi C."/>
            <person name="Dima B."/>
            <person name="Sanchez-Garcia M."/>
            <person name="Sanchez-Ramirez S."/>
            <person name="Szollosi G.J."/>
            <person name="Szarkandi J.G."/>
            <person name="Papp V."/>
            <person name="Albert L."/>
            <person name="Andreopoulos W."/>
            <person name="Angelini C."/>
            <person name="Antonin V."/>
            <person name="Barry K.W."/>
            <person name="Bougher N.L."/>
            <person name="Buchanan P."/>
            <person name="Buyck B."/>
            <person name="Bense V."/>
            <person name="Catcheside P."/>
            <person name="Chovatia M."/>
            <person name="Cooper J."/>
            <person name="Damon W."/>
            <person name="Desjardin D."/>
            <person name="Finy P."/>
            <person name="Geml J."/>
            <person name="Haridas S."/>
            <person name="Hughes K."/>
            <person name="Justo A."/>
            <person name="Karasinski D."/>
            <person name="Kautmanova I."/>
            <person name="Kiss B."/>
            <person name="Kocsube S."/>
            <person name="Kotiranta H."/>
            <person name="LaButti K.M."/>
            <person name="Lechner B.E."/>
            <person name="Liimatainen K."/>
            <person name="Lipzen A."/>
            <person name="Lukacs Z."/>
            <person name="Mihaltcheva S."/>
            <person name="Morgado L.N."/>
            <person name="Niskanen T."/>
            <person name="Noordeloos M.E."/>
            <person name="Ohm R.A."/>
            <person name="Ortiz-Santana B."/>
            <person name="Ovrebo C."/>
            <person name="Racz N."/>
            <person name="Riley R."/>
            <person name="Savchenko A."/>
            <person name="Shiryaev A."/>
            <person name="Soop K."/>
            <person name="Spirin V."/>
            <person name="Szebenyi C."/>
            <person name="Tomsovsky M."/>
            <person name="Tulloss R.E."/>
            <person name="Uehling J."/>
            <person name="Grigoriev I.V."/>
            <person name="Vagvolgyi C."/>
            <person name="Papp T."/>
            <person name="Martin F.M."/>
            <person name="Miettinen O."/>
            <person name="Hibbett D.S."/>
            <person name="Nagy L.G."/>
        </authorList>
    </citation>
    <scope>NUCLEOTIDE SEQUENCE [LARGE SCALE GENOMIC DNA]</scope>
    <source>
        <strain evidence="3 4">CBS 309.79</strain>
    </source>
</reference>
<gene>
    <name evidence="3" type="ORF">BDV98DRAFT_482297</name>
</gene>
<keyword evidence="1" id="KW-0862">Zinc</keyword>
<dbReference type="OrthoDB" id="8117402at2759"/>
<sequence length="94" mass="10906">PSSSDDPPARRRKIPCTIPGCTSRFTSQYTLKVHLEAHKPKVRTYFPCTLGCGEKFSRQHDRLRHEVAKHGKVCEFVCSDCRRFFSSDRTLRNH</sequence>
<dbReference type="GO" id="GO:0008270">
    <property type="term" value="F:zinc ion binding"/>
    <property type="evidence" value="ECO:0007669"/>
    <property type="project" value="UniProtKB-KW"/>
</dbReference>
<dbReference type="InterPro" id="IPR036236">
    <property type="entry name" value="Znf_C2H2_sf"/>
</dbReference>
<dbReference type="InterPro" id="IPR013087">
    <property type="entry name" value="Znf_C2H2_type"/>
</dbReference>
<name>A0A5C3QSI2_9AGAR</name>
<organism evidence="3 4">
    <name type="scientific">Pterulicium gracile</name>
    <dbReference type="NCBI Taxonomy" id="1884261"/>
    <lineage>
        <taxon>Eukaryota</taxon>
        <taxon>Fungi</taxon>
        <taxon>Dikarya</taxon>
        <taxon>Basidiomycota</taxon>
        <taxon>Agaricomycotina</taxon>
        <taxon>Agaricomycetes</taxon>
        <taxon>Agaricomycetidae</taxon>
        <taxon>Agaricales</taxon>
        <taxon>Pleurotineae</taxon>
        <taxon>Pterulaceae</taxon>
        <taxon>Pterulicium</taxon>
    </lineage>
</organism>
<dbReference type="AlphaFoldDB" id="A0A5C3QSI2"/>
<feature type="non-terminal residue" evidence="3">
    <location>
        <position position="1"/>
    </location>
</feature>
<dbReference type="PROSITE" id="PS50157">
    <property type="entry name" value="ZINC_FINGER_C2H2_2"/>
    <property type="match status" value="2"/>
</dbReference>
<feature type="domain" description="C2H2-type" evidence="2">
    <location>
        <begin position="46"/>
        <end position="70"/>
    </location>
</feature>
<evidence type="ECO:0000313" key="3">
    <source>
        <dbReference type="EMBL" id="TFL04497.1"/>
    </source>
</evidence>
<evidence type="ECO:0000313" key="4">
    <source>
        <dbReference type="Proteomes" id="UP000305067"/>
    </source>
</evidence>
<dbReference type="SMART" id="SM00355">
    <property type="entry name" value="ZnF_C2H2"/>
    <property type="match status" value="2"/>
</dbReference>
<dbReference type="Proteomes" id="UP000305067">
    <property type="component" value="Unassembled WGS sequence"/>
</dbReference>
<evidence type="ECO:0000259" key="2">
    <source>
        <dbReference type="PROSITE" id="PS50157"/>
    </source>
</evidence>
<dbReference type="PROSITE" id="PS00028">
    <property type="entry name" value="ZINC_FINGER_C2H2_1"/>
    <property type="match status" value="1"/>
</dbReference>
<accession>A0A5C3QSI2</accession>
<keyword evidence="1" id="KW-0863">Zinc-finger</keyword>
<evidence type="ECO:0000256" key="1">
    <source>
        <dbReference type="PROSITE-ProRule" id="PRU00042"/>
    </source>
</evidence>
<dbReference type="Gene3D" id="3.30.160.60">
    <property type="entry name" value="Classic Zinc Finger"/>
    <property type="match status" value="2"/>
</dbReference>
<protein>
    <recommendedName>
        <fullName evidence="2">C2H2-type domain-containing protein</fullName>
    </recommendedName>
</protein>
<dbReference type="EMBL" id="ML178818">
    <property type="protein sequence ID" value="TFL04497.1"/>
    <property type="molecule type" value="Genomic_DNA"/>
</dbReference>
<proteinExistence type="predicted"/>
<feature type="domain" description="C2H2-type" evidence="2">
    <location>
        <begin position="76"/>
        <end position="94"/>
    </location>
</feature>
<keyword evidence="1" id="KW-0479">Metal-binding</keyword>
<dbReference type="SUPFAM" id="SSF57667">
    <property type="entry name" value="beta-beta-alpha zinc fingers"/>
    <property type="match status" value="1"/>
</dbReference>